<evidence type="ECO:0000313" key="6">
    <source>
        <dbReference type="EMBL" id="NHN87445.1"/>
    </source>
</evidence>
<evidence type="ECO:0000259" key="5">
    <source>
        <dbReference type="PROSITE" id="PS51063"/>
    </source>
</evidence>
<dbReference type="InterPro" id="IPR018490">
    <property type="entry name" value="cNMP-bd_dom_sf"/>
</dbReference>
<accession>A0ABX0JYB4</accession>
<dbReference type="Pfam" id="PF13545">
    <property type="entry name" value="HTH_Crp_2"/>
    <property type="match status" value="1"/>
</dbReference>
<dbReference type="PROSITE" id="PS51063">
    <property type="entry name" value="HTH_CRP_2"/>
    <property type="match status" value="1"/>
</dbReference>
<gene>
    <name evidence="6" type="ORF">GOB81_02200</name>
</gene>
<organism evidence="6 7">
    <name type="scientific">Acetobacter conturbans</name>
    <dbReference type="NCBI Taxonomy" id="1737472"/>
    <lineage>
        <taxon>Bacteria</taxon>
        <taxon>Pseudomonadati</taxon>
        <taxon>Pseudomonadota</taxon>
        <taxon>Alphaproteobacteria</taxon>
        <taxon>Acetobacterales</taxon>
        <taxon>Acetobacteraceae</taxon>
        <taxon>Acetobacter</taxon>
    </lineage>
</organism>
<comment type="caution">
    <text evidence="6">The sequence shown here is derived from an EMBL/GenBank/DDBJ whole genome shotgun (WGS) entry which is preliminary data.</text>
</comment>
<dbReference type="PRINTS" id="PR00034">
    <property type="entry name" value="HTHCRP"/>
</dbReference>
<protein>
    <submittedName>
        <fullName evidence="6">Helix-turn-helix domain-containing protein</fullName>
    </submittedName>
</protein>
<dbReference type="InterPro" id="IPR050397">
    <property type="entry name" value="Env_Response_Regulators"/>
</dbReference>
<dbReference type="RefSeq" id="WP_173568755.1">
    <property type="nucleotide sequence ID" value="NZ_WOSY01000002.1"/>
</dbReference>
<dbReference type="SMART" id="SM00100">
    <property type="entry name" value="cNMP"/>
    <property type="match status" value="1"/>
</dbReference>
<keyword evidence="7" id="KW-1185">Reference proteome</keyword>
<evidence type="ECO:0000256" key="3">
    <source>
        <dbReference type="ARBA" id="ARBA00023163"/>
    </source>
</evidence>
<keyword evidence="2" id="KW-0238">DNA-binding</keyword>
<dbReference type="PANTHER" id="PTHR24567:SF75">
    <property type="entry name" value="FUMARATE AND NITRATE REDUCTION REGULATORY PROTEIN"/>
    <property type="match status" value="1"/>
</dbReference>
<dbReference type="Proteomes" id="UP000631653">
    <property type="component" value="Unassembled WGS sequence"/>
</dbReference>
<evidence type="ECO:0000256" key="2">
    <source>
        <dbReference type="ARBA" id="ARBA00023125"/>
    </source>
</evidence>
<dbReference type="SUPFAM" id="SSF46785">
    <property type="entry name" value="Winged helix' DNA-binding domain"/>
    <property type="match status" value="1"/>
</dbReference>
<evidence type="ECO:0000313" key="7">
    <source>
        <dbReference type="Proteomes" id="UP000631653"/>
    </source>
</evidence>
<dbReference type="InterPro" id="IPR000595">
    <property type="entry name" value="cNMP-bd_dom"/>
</dbReference>
<dbReference type="Pfam" id="PF00027">
    <property type="entry name" value="cNMP_binding"/>
    <property type="match status" value="1"/>
</dbReference>
<dbReference type="SMART" id="SM00419">
    <property type="entry name" value="HTH_CRP"/>
    <property type="match status" value="1"/>
</dbReference>
<keyword evidence="1" id="KW-0805">Transcription regulation</keyword>
<feature type="domain" description="Cyclic nucleotide-binding" evidence="4">
    <location>
        <begin position="32"/>
        <end position="97"/>
    </location>
</feature>
<name>A0ABX0JYB4_9PROT</name>
<dbReference type="Gene3D" id="1.10.10.10">
    <property type="entry name" value="Winged helix-like DNA-binding domain superfamily/Winged helix DNA-binding domain"/>
    <property type="match status" value="1"/>
</dbReference>
<keyword evidence="3" id="KW-0804">Transcription</keyword>
<dbReference type="CDD" id="cd00092">
    <property type="entry name" value="HTH_CRP"/>
    <property type="match status" value="1"/>
</dbReference>
<dbReference type="PROSITE" id="PS50042">
    <property type="entry name" value="CNMP_BINDING_3"/>
    <property type="match status" value="1"/>
</dbReference>
<dbReference type="InterPro" id="IPR036388">
    <property type="entry name" value="WH-like_DNA-bd_sf"/>
</dbReference>
<dbReference type="InterPro" id="IPR014710">
    <property type="entry name" value="RmlC-like_jellyroll"/>
</dbReference>
<dbReference type="PANTHER" id="PTHR24567">
    <property type="entry name" value="CRP FAMILY TRANSCRIPTIONAL REGULATORY PROTEIN"/>
    <property type="match status" value="1"/>
</dbReference>
<dbReference type="Gene3D" id="2.60.120.10">
    <property type="entry name" value="Jelly Rolls"/>
    <property type="match status" value="1"/>
</dbReference>
<dbReference type="SUPFAM" id="SSF51206">
    <property type="entry name" value="cAMP-binding domain-like"/>
    <property type="match status" value="1"/>
</dbReference>
<dbReference type="InterPro" id="IPR036390">
    <property type="entry name" value="WH_DNA-bd_sf"/>
</dbReference>
<proteinExistence type="predicted"/>
<dbReference type="CDD" id="cd00038">
    <property type="entry name" value="CAP_ED"/>
    <property type="match status" value="1"/>
</dbReference>
<reference evidence="6 7" key="1">
    <citation type="journal article" date="2020" name="Int. J. Syst. Evol. Microbiol.">
        <title>Novel acetic acid bacteria from cider fermentations: Acetobacter conturbans sp. nov. and Acetobacter fallax sp. nov.</title>
        <authorList>
            <person name="Sombolestani A.S."/>
            <person name="Cleenwerck I."/>
            <person name="Cnockaert M."/>
            <person name="Borremans W."/>
            <person name="Wieme A.D."/>
            <person name="De Vuyst L."/>
            <person name="Vandamme P."/>
        </authorList>
    </citation>
    <scope>NUCLEOTIDE SEQUENCE [LARGE SCALE GENOMIC DNA]</scope>
    <source>
        <strain evidence="6 7">LMG 1627</strain>
    </source>
</reference>
<dbReference type="InterPro" id="IPR012318">
    <property type="entry name" value="HTH_CRP"/>
</dbReference>
<evidence type="ECO:0000256" key="1">
    <source>
        <dbReference type="ARBA" id="ARBA00023015"/>
    </source>
</evidence>
<sequence>MQILAGPLPPLHIRAVGDWPADRIDPDGYLLLADEMQKQLALIASQVVYLPKENIFTQATVAKYIYLICKGTVRVSHQLEDGRSQVVAFYNAGDPFGLQESGVYLNSADALTECYLVRVPLEQLHSLCDREPRLQKVFLVGAMAQLRMSQRHLLLVTHQRIIKRIAGFLLECSCQMEGFDARQSVLTLIMDRTDIADYLGTSIETVSRTLGKLEEQKLVRRLDARRLQLDIPGLQRVLQQ</sequence>
<evidence type="ECO:0000259" key="4">
    <source>
        <dbReference type="PROSITE" id="PS50042"/>
    </source>
</evidence>
<feature type="domain" description="HTH crp-type" evidence="5">
    <location>
        <begin position="159"/>
        <end position="240"/>
    </location>
</feature>
<dbReference type="EMBL" id="WOSY01000002">
    <property type="protein sequence ID" value="NHN87445.1"/>
    <property type="molecule type" value="Genomic_DNA"/>
</dbReference>